<dbReference type="AlphaFoldDB" id="A0A6C0ADG5"/>
<protein>
    <submittedName>
        <fullName evidence="1">Uncharacterized protein</fullName>
    </submittedName>
</protein>
<dbReference type="EMBL" id="MN740550">
    <property type="protein sequence ID" value="QHS77493.1"/>
    <property type="molecule type" value="Genomic_DNA"/>
</dbReference>
<reference evidence="1" key="1">
    <citation type="journal article" date="2020" name="Nature">
        <title>Giant virus diversity and host interactions through global metagenomics.</title>
        <authorList>
            <person name="Schulz F."/>
            <person name="Roux S."/>
            <person name="Paez-Espino D."/>
            <person name="Jungbluth S."/>
            <person name="Walsh D.A."/>
            <person name="Denef V.J."/>
            <person name="McMahon K.D."/>
            <person name="Konstantinidis K.T."/>
            <person name="Eloe-Fadrosh E.A."/>
            <person name="Kyrpides N.C."/>
            <person name="Woyke T."/>
        </authorList>
    </citation>
    <scope>NUCLEOTIDE SEQUENCE</scope>
    <source>
        <strain evidence="1">GVMAG-S-1004661-13</strain>
    </source>
</reference>
<evidence type="ECO:0000313" key="1">
    <source>
        <dbReference type="EMBL" id="QHS77493.1"/>
    </source>
</evidence>
<proteinExistence type="predicted"/>
<organism evidence="1">
    <name type="scientific">viral metagenome</name>
    <dbReference type="NCBI Taxonomy" id="1070528"/>
    <lineage>
        <taxon>unclassified sequences</taxon>
        <taxon>metagenomes</taxon>
        <taxon>organismal metagenomes</taxon>
    </lineage>
</organism>
<sequence length="257" mass="30005">MYKCKSKTMAILVKPDIDKSRKLNISEFEDYDLSDAYIESDLGLKYQHQEKESSFRYTSGKMDGIRINLDTKDFKPNKIVLEGLPEAEYKLSINGHYVLTSKKPEFIIKKNKSTELNLCLLIFNGEYLDLNRIDNLIIEINKIDARILNSFKTVKFIDQKNKIKKEKIRGSSNKIQMNKSISHVAIESKDIDKIKKVYLKKNGKLILGQKIQHQIDLKRIVLVFDLNIDNKDSLVSYFELEEGIQKINLDIYYRQSK</sequence>
<accession>A0A6C0ADG5</accession>
<name>A0A6C0ADG5_9ZZZZ</name>